<dbReference type="SMART" id="SM00316">
    <property type="entry name" value="S1"/>
    <property type="match status" value="3"/>
</dbReference>
<dbReference type="InterPro" id="IPR041677">
    <property type="entry name" value="DNA2/NAM7_AAA_11"/>
</dbReference>
<dbReference type="InterPro" id="IPR041679">
    <property type="entry name" value="DNA2/NAM7-like_C"/>
</dbReference>
<evidence type="ECO:0000256" key="1">
    <source>
        <dbReference type="ARBA" id="ARBA00007913"/>
    </source>
</evidence>
<dbReference type="GO" id="GO:0005694">
    <property type="term" value="C:chromosome"/>
    <property type="evidence" value="ECO:0007669"/>
    <property type="project" value="UniProtKB-ARBA"/>
</dbReference>
<organism evidence="7 8">
    <name type="scientific">Winogradskyella ouciana</name>
    <dbReference type="NCBI Taxonomy" id="2608631"/>
    <lineage>
        <taxon>Bacteria</taxon>
        <taxon>Pseudomonadati</taxon>
        <taxon>Bacteroidota</taxon>
        <taxon>Flavobacteriia</taxon>
        <taxon>Flavobacteriales</taxon>
        <taxon>Flavobacteriaceae</taxon>
        <taxon>Winogradskyella</taxon>
    </lineage>
</organism>
<dbReference type="Pfam" id="PF13086">
    <property type="entry name" value="AAA_11"/>
    <property type="match status" value="1"/>
</dbReference>
<dbReference type="SUPFAM" id="SSF52540">
    <property type="entry name" value="P-loop containing nucleoside triphosphate hydrolases"/>
    <property type="match status" value="1"/>
</dbReference>
<comment type="caution">
    <text evidence="7">The sequence shown here is derived from an EMBL/GenBank/DDBJ whole genome shotgun (WGS) entry which is preliminary data.</text>
</comment>
<dbReference type="SMART" id="SM00382">
    <property type="entry name" value="AAA"/>
    <property type="match status" value="1"/>
</dbReference>
<dbReference type="FunFam" id="3.40.50.300:FF:000326">
    <property type="entry name" value="P-loop containing nucleoside triphosphate hydrolase"/>
    <property type="match status" value="1"/>
</dbReference>
<dbReference type="Pfam" id="PF13087">
    <property type="entry name" value="AAA_12"/>
    <property type="match status" value="1"/>
</dbReference>
<evidence type="ECO:0000256" key="5">
    <source>
        <dbReference type="ARBA" id="ARBA00022840"/>
    </source>
</evidence>
<name>A0A7K1GHQ5_9FLAO</name>
<evidence type="ECO:0000256" key="3">
    <source>
        <dbReference type="ARBA" id="ARBA00022801"/>
    </source>
</evidence>
<dbReference type="InterPro" id="IPR050534">
    <property type="entry name" value="Coronavir_polyprotein_1ab"/>
</dbReference>
<dbReference type="PROSITE" id="PS50126">
    <property type="entry name" value="S1"/>
    <property type="match status" value="1"/>
</dbReference>
<evidence type="ECO:0000313" key="8">
    <source>
        <dbReference type="Proteomes" id="UP000447545"/>
    </source>
</evidence>
<keyword evidence="5" id="KW-0067">ATP-binding</keyword>
<keyword evidence="2" id="KW-0547">Nucleotide-binding</keyword>
<keyword evidence="8" id="KW-1185">Reference proteome</keyword>
<dbReference type="InterPro" id="IPR027417">
    <property type="entry name" value="P-loop_NTPase"/>
</dbReference>
<evidence type="ECO:0000256" key="2">
    <source>
        <dbReference type="ARBA" id="ARBA00022741"/>
    </source>
</evidence>
<comment type="similarity">
    <text evidence="1">Belongs to the DNA2/NAM7 helicase family.</text>
</comment>
<dbReference type="GO" id="GO:0003676">
    <property type="term" value="F:nucleic acid binding"/>
    <property type="evidence" value="ECO:0007669"/>
    <property type="project" value="InterPro"/>
</dbReference>
<dbReference type="InterPro" id="IPR012340">
    <property type="entry name" value="NA-bd_OB-fold"/>
</dbReference>
<dbReference type="CDD" id="cd18808">
    <property type="entry name" value="SF1_C_Upf1"/>
    <property type="match status" value="1"/>
</dbReference>
<dbReference type="InterPro" id="IPR003593">
    <property type="entry name" value="AAA+_ATPase"/>
</dbReference>
<feature type="domain" description="S1 motif" evidence="6">
    <location>
        <begin position="144"/>
        <end position="215"/>
    </location>
</feature>
<keyword evidence="4" id="KW-0347">Helicase</keyword>
<dbReference type="InterPro" id="IPR003029">
    <property type="entry name" value="S1_domain"/>
</dbReference>
<dbReference type="EMBL" id="WJYA01000006">
    <property type="protein sequence ID" value="MTE27549.1"/>
    <property type="molecule type" value="Genomic_DNA"/>
</dbReference>
<gene>
    <name evidence="7" type="ORF">F1003_11455</name>
</gene>
<dbReference type="InterPro" id="IPR047187">
    <property type="entry name" value="SF1_C_Upf1"/>
</dbReference>
<evidence type="ECO:0000313" key="7">
    <source>
        <dbReference type="EMBL" id="MTE27549.1"/>
    </source>
</evidence>
<protein>
    <submittedName>
        <fullName evidence="7">AAA family ATPase</fullName>
    </submittedName>
</protein>
<keyword evidence="3" id="KW-0378">Hydrolase</keyword>
<dbReference type="RefSeq" id="WP_155089565.1">
    <property type="nucleotide sequence ID" value="NZ_WJYA01000006.1"/>
</dbReference>
<dbReference type="SUPFAM" id="SSF50249">
    <property type="entry name" value="Nucleic acid-binding proteins"/>
    <property type="match status" value="1"/>
</dbReference>
<proteinExistence type="inferred from homology"/>
<evidence type="ECO:0000259" key="6">
    <source>
        <dbReference type="PROSITE" id="PS50126"/>
    </source>
</evidence>
<dbReference type="PANTHER" id="PTHR43788:SF8">
    <property type="entry name" value="DNA-BINDING PROTEIN SMUBP-2"/>
    <property type="match status" value="1"/>
</dbReference>
<dbReference type="GO" id="GO:0005524">
    <property type="term" value="F:ATP binding"/>
    <property type="evidence" value="ECO:0007669"/>
    <property type="project" value="UniProtKB-KW"/>
</dbReference>
<dbReference type="PANTHER" id="PTHR43788">
    <property type="entry name" value="DNA2/NAM7 HELICASE FAMILY MEMBER"/>
    <property type="match status" value="1"/>
</dbReference>
<dbReference type="Gene3D" id="3.40.50.300">
    <property type="entry name" value="P-loop containing nucleotide triphosphate hydrolases"/>
    <property type="match status" value="2"/>
</dbReference>
<dbReference type="Proteomes" id="UP000447545">
    <property type="component" value="Unassembled WGS sequence"/>
</dbReference>
<accession>A0A7K1GHQ5</accession>
<dbReference type="GO" id="GO:0016787">
    <property type="term" value="F:hydrolase activity"/>
    <property type="evidence" value="ECO:0007669"/>
    <property type="project" value="UniProtKB-KW"/>
</dbReference>
<sequence length="1423" mass="164611">MKGKIVKISSNLGFIEYGEGERVSYVFKDYKDFKIGDEINFELTSKSVAGTEQTFNRAINLKSTDIPKPNYIRLNKVLRELNISLDKAIKFYDRINVDIEKRPTTKISIENYRLLSNYINGIELDFDTKENTYKTESTLAIERGTIVETDIVEIIHPSLIIVDFFDNQKAILPLQNLSWNIFHSQKIFSTLTVGTRLKVVVLENEQNKDVIVSKKHLIDRPSEKNNWNKYKIGEKLNGTIEEVLVNKFVVSINSHLYGIINISNDQRSLYKIGDTLNLILNGRDELNQFLKLGIQEDVELDDEVEIVQEDYQTQDEDLKSSQAFKKSIYYTVANKEDRESVLRWFAEDAKLYSSAISLETTLFLNFGINTKAWDNDFKNALLPNIGTNKTEKDGLEFLSNQKYWVRTNTRVDNNEGEIIHDWVLFNEKIYVSGRVFVEEQDYNFVIFSLSLERTKKWHSLDKTNNLNAGTFLLNSKVRFLSTTSSRPLDSNQKNNFIKIQSKVLAFQTLNKLKKESGAILREEGLSISIFNNFLEYQENNERKGQEKDRIPVNSYKVIPNTITETAIEIELDLDDLFGGDGDENQMITIRTEEKSHRENRDTEFVVFCDALVEANNEKAKLHLKNLNKPLDILDDGFFIEPKVSLRQYQVQREVIKDFFDKKLKLDHIESLLVRPEKIKPPEEITLAYNNKLLEETEKKQPNNNQVRAVKKAVGNNNVFLIQGPPGTGKTTVIAEVVEQLISKGEKILVASQTHIAVDNVLEKVARNKSLTCVRLGNAQRIKEDLRQYQIDNLIEAYSEDFEKLITTNINQLDYILSHEEDVDFSTLRPAIKSIIIERSADYRDDFKEVLQNKNYEFLEMLSKTSFSNVNKLKDLLIEWKNNLSHEKEILIKPLLYKSIDVAFATCIGVRTDRELNEYNLKFDTVIIDEAGKANISETLAAISMAKKVILVGDQLQLPPYIDGSLLDEKEATSFPKSKYGKNFLKEDIQHALKTSFFEFLVKRIENKQFPEENKELLNYQHRMHPHIGEFISDSFYEGKVKMGEHTYENRLQLPSPFEKEVVFINTSSAQRPYESFDGFSAQNDSEAYCISNLVIPKLLESGLTPDKFAVVAPYKSQVKHIKKSLQGHNNSNLIEVSTLDSFQGMEFDVIVFSFTRAASPDQRNKKVGFLDDARRLNVAFSRAKKKLILVGNSETLTDPRSHYDTLFNYTGLFSRLVDLSNNDSIGNFVNLTDFKDLKSNFQLVKSKLIIGSLHNCKYKLSFEKPNYIGHIFYIKQGVEGMFRDSDKNFEFDRDTEYSMYISFIDHKNERVYLSMNKPQTLKNKRKQIKSNESNQFESSLKKLKFFKSKRIGDVIVVNYKMEIDIGYLFEIEKGFDGLFYNPKKDHNYFEINHCYKMEISKIDQSKGRISLIIPKDRKWARLV</sequence>
<reference evidence="7 8" key="1">
    <citation type="submission" date="2019-11" db="EMBL/GenBank/DDBJ databases">
        <title>Winogradskyella ouciana sp. nov., isolated from the hadal seawater of the Mariana Trench.</title>
        <authorList>
            <person name="Liu R."/>
        </authorList>
    </citation>
    <scope>NUCLEOTIDE SEQUENCE [LARGE SCALE GENOMIC DNA]</scope>
    <source>
        <strain evidence="7 8">ZXX205</strain>
    </source>
</reference>
<dbReference type="GO" id="GO:0043139">
    <property type="term" value="F:5'-3' DNA helicase activity"/>
    <property type="evidence" value="ECO:0007669"/>
    <property type="project" value="TreeGrafter"/>
</dbReference>
<evidence type="ECO:0000256" key="4">
    <source>
        <dbReference type="ARBA" id="ARBA00022806"/>
    </source>
</evidence>